<protein>
    <submittedName>
        <fullName evidence="1">Uncharacterized protein</fullName>
    </submittedName>
</protein>
<dbReference type="EMBL" id="CALNXI010000547">
    <property type="protein sequence ID" value="CAH3029030.1"/>
    <property type="molecule type" value="Genomic_DNA"/>
</dbReference>
<dbReference type="Proteomes" id="UP001159427">
    <property type="component" value="Unassembled WGS sequence"/>
</dbReference>
<gene>
    <name evidence="1" type="ORF">PEVE_00035355</name>
</gene>
<accession>A0ABN8MLG5</accession>
<reference evidence="1 2" key="1">
    <citation type="submission" date="2022-05" db="EMBL/GenBank/DDBJ databases">
        <authorList>
            <consortium name="Genoscope - CEA"/>
            <person name="William W."/>
        </authorList>
    </citation>
    <scope>NUCLEOTIDE SEQUENCE [LARGE SCALE GENOMIC DNA]</scope>
</reference>
<name>A0ABN8MLG5_9CNID</name>
<comment type="caution">
    <text evidence="1">The sequence shown here is derived from an EMBL/GenBank/DDBJ whole genome shotgun (WGS) entry which is preliminary data.</text>
</comment>
<evidence type="ECO:0000313" key="2">
    <source>
        <dbReference type="Proteomes" id="UP001159427"/>
    </source>
</evidence>
<organism evidence="1 2">
    <name type="scientific">Porites evermanni</name>
    <dbReference type="NCBI Taxonomy" id="104178"/>
    <lineage>
        <taxon>Eukaryota</taxon>
        <taxon>Metazoa</taxon>
        <taxon>Cnidaria</taxon>
        <taxon>Anthozoa</taxon>
        <taxon>Hexacorallia</taxon>
        <taxon>Scleractinia</taxon>
        <taxon>Fungiina</taxon>
        <taxon>Poritidae</taxon>
        <taxon>Porites</taxon>
    </lineage>
</organism>
<proteinExistence type="predicted"/>
<keyword evidence="2" id="KW-1185">Reference proteome</keyword>
<sequence length="250" mass="28838">MEEVKAQIKELLLLLLRQTWGNNTTLHCADIEPADPSGGRIMKKSKAKKFADSGLRFHHLNSLFDTQGEEGLLTKLANLPTKSIRVCGSTDPLTLHRQCQLSTQSSIHFSSPAEERRKKYKSGRHDRIERQVNVLKELSCEIDSLRRTIEGKKFATKEEVQEIEKWSDEVEAKISEADDDVLHLGKWIEKLKWEDSQKLRERELEYEWTLFKTWLKFQSELYAAKFQDHQGGMAENCRINSATGLKAKLP</sequence>
<evidence type="ECO:0000313" key="1">
    <source>
        <dbReference type="EMBL" id="CAH3029030.1"/>
    </source>
</evidence>
<feature type="non-terminal residue" evidence="1">
    <location>
        <position position="250"/>
    </location>
</feature>